<organism evidence="2 3">
    <name type="scientific">Saccharibacillus alkalitolerans</name>
    <dbReference type="NCBI Taxonomy" id="2705290"/>
    <lineage>
        <taxon>Bacteria</taxon>
        <taxon>Bacillati</taxon>
        <taxon>Bacillota</taxon>
        <taxon>Bacilli</taxon>
        <taxon>Bacillales</taxon>
        <taxon>Paenibacillaceae</taxon>
        <taxon>Saccharibacillus</taxon>
    </lineage>
</organism>
<dbReference type="RefSeq" id="WP_166274535.1">
    <property type="nucleotide sequence ID" value="NZ_JAAFGS010000004.1"/>
</dbReference>
<reference evidence="2 3" key="1">
    <citation type="submission" date="2020-01" db="EMBL/GenBank/DDBJ databases">
        <title>Polyphasic characterisation and genomic insights into a novel alkali tolerant bacterium VR-M41.</title>
        <authorList>
            <person name="Vemuluri V.R."/>
        </authorList>
    </citation>
    <scope>NUCLEOTIDE SEQUENCE [LARGE SCALE GENOMIC DNA]</scope>
    <source>
        <strain evidence="2 3">VR-M41</strain>
    </source>
</reference>
<evidence type="ECO:0000256" key="1">
    <source>
        <dbReference type="SAM" id="Coils"/>
    </source>
</evidence>
<feature type="coiled-coil region" evidence="1">
    <location>
        <begin position="435"/>
        <end position="500"/>
    </location>
</feature>
<keyword evidence="3" id="KW-1185">Reference proteome</keyword>
<gene>
    <name evidence="2" type="ORF">GYN08_12095</name>
</gene>
<name>A0ABX0F7V8_9BACL</name>
<keyword evidence="1" id="KW-0175">Coiled coil</keyword>
<proteinExistence type="predicted"/>
<evidence type="ECO:0008006" key="4">
    <source>
        <dbReference type="Google" id="ProtNLM"/>
    </source>
</evidence>
<evidence type="ECO:0000313" key="3">
    <source>
        <dbReference type="Proteomes" id="UP000800303"/>
    </source>
</evidence>
<dbReference type="EMBL" id="JAAFGS010000004">
    <property type="protein sequence ID" value="NGZ76059.1"/>
    <property type="molecule type" value="Genomic_DNA"/>
</dbReference>
<sequence>MKKVTYAKFNRERLPNFQVGTFHFTDQQGIKKVEKRPLTSAAETHIDGIFQNSLLLNEKYLNVNVLTGVKENKSIVYPYVEGIRWDKHLFEQFTSGRMDEFHNTLREYWDMLVNLQSSEETDFETDEEFQQIFGNKLKMKSERYLQPANIDLILENVIIDESGVKTIIDCEWVFDFKIPLKFIFFRGVYSFWIKYQVELQSHLSLLDLVSPYKITADMLTDFLEMEEKHFQFFVNGADYQVGFHGQYIKPNHSLQELYASRASQAFNVKLFYANEEIYDEDHSIVISTAASDEFREYSFKIDSQTLFADLPLRLDPFDRSGWASIQKIKIYESGSGKGIIISDKLELQNLFTYNDQVLLIPDDQNFSFISLMEDPQLFINLKSISKEFLHSDLVFEISMRFGVLDKEIFEKIYMVYKKDKQDLEYVISFERKNYNKLLNDSNEKLNDRDKQLEKQNEKIEMLQKELKETRETLTKVEYNFTEAQEQLDNAKKELNELLHSKSWQITRPLRALMAAFAKRKI</sequence>
<comment type="caution">
    <text evidence="2">The sequence shown here is derived from an EMBL/GenBank/DDBJ whole genome shotgun (WGS) entry which is preliminary data.</text>
</comment>
<dbReference type="Proteomes" id="UP000800303">
    <property type="component" value="Unassembled WGS sequence"/>
</dbReference>
<evidence type="ECO:0000313" key="2">
    <source>
        <dbReference type="EMBL" id="NGZ76059.1"/>
    </source>
</evidence>
<accession>A0ABX0F7V8</accession>
<protein>
    <recommendedName>
        <fullName evidence="4">Glycosyl transferase</fullName>
    </recommendedName>
</protein>